<feature type="region of interest" description="Disordered" evidence="1">
    <location>
        <begin position="236"/>
        <end position="277"/>
    </location>
</feature>
<evidence type="ECO:0000313" key="2">
    <source>
        <dbReference type="EMBL" id="KAH7027259.1"/>
    </source>
</evidence>
<accession>A0A9P8Y1P5</accession>
<protein>
    <submittedName>
        <fullName evidence="2">Uncharacterized protein</fullName>
    </submittedName>
</protein>
<dbReference type="Proteomes" id="UP000756346">
    <property type="component" value="Unassembled WGS sequence"/>
</dbReference>
<dbReference type="EMBL" id="JAGTJQ010000007">
    <property type="protein sequence ID" value="KAH7027259.1"/>
    <property type="molecule type" value="Genomic_DNA"/>
</dbReference>
<dbReference type="AlphaFoldDB" id="A0A9P8Y1P5"/>
<dbReference type="GeneID" id="70192182"/>
<keyword evidence="3" id="KW-1185">Reference proteome</keyword>
<sequence>MLSGALWSSTGDKSLIASLSISGLATRRCIDCMSRLVNVNSSRKAIRASSVFISVQASKGTAACCCCWTSVMDSMRDDREPTLWTMVDVDSSMRKDRDAASMAATVACSVSNLPSISAVSALMALSDWPFFASSAASPLASSLTDVKADACAVDMSLELQGLQRQQEDRVHIGDSLLHLGPLGAAEAILELSVPVPAPVAKPGVGHLAAGIPDDEVLQRLQVRLARLGTVGNVQEQQRGRRARRVCSRRRGGRDAYALDAPGEEVEGAGERLGPPPE</sequence>
<dbReference type="RefSeq" id="XP_046010058.1">
    <property type="nucleotide sequence ID" value="XM_046162636.1"/>
</dbReference>
<proteinExistence type="predicted"/>
<reference evidence="2" key="1">
    <citation type="journal article" date="2021" name="Nat. Commun.">
        <title>Genetic determinants of endophytism in the Arabidopsis root mycobiome.</title>
        <authorList>
            <person name="Mesny F."/>
            <person name="Miyauchi S."/>
            <person name="Thiergart T."/>
            <person name="Pickel B."/>
            <person name="Atanasova L."/>
            <person name="Karlsson M."/>
            <person name="Huettel B."/>
            <person name="Barry K.W."/>
            <person name="Haridas S."/>
            <person name="Chen C."/>
            <person name="Bauer D."/>
            <person name="Andreopoulos W."/>
            <person name="Pangilinan J."/>
            <person name="LaButti K."/>
            <person name="Riley R."/>
            <person name="Lipzen A."/>
            <person name="Clum A."/>
            <person name="Drula E."/>
            <person name="Henrissat B."/>
            <person name="Kohler A."/>
            <person name="Grigoriev I.V."/>
            <person name="Martin F.M."/>
            <person name="Hacquard S."/>
        </authorList>
    </citation>
    <scope>NUCLEOTIDE SEQUENCE</scope>
    <source>
        <strain evidence="2">MPI-CAGE-CH-0230</strain>
    </source>
</reference>
<gene>
    <name evidence="2" type="ORF">B0I36DRAFT_432574</name>
</gene>
<name>A0A9P8Y1P5_9PEZI</name>
<evidence type="ECO:0000256" key="1">
    <source>
        <dbReference type="SAM" id="MobiDB-lite"/>
    </source>
</evidence>
<comment type="caution">
    <text evidence="2">The sequence shown here is derived from an EMBL/GenBank/DDBJ whole genome shotgun (WGS) entry which is preliminary data.</text>
</comment>
<evidence type="ECO:0000313" key="3">
    <source>
        <dbReference type="Proteomes" id="UP000756346"/>
    </source>
</evidence>
<organism evidence="2 3">
    <name type="scientific">Microdochium trichocladiopsis</name>
    <dbReference type="NCBI Taxonomy" id="1682393"/>
    <lineage>
        <taxon>Eukaryota</taxon>
        <taxon>Fungi</taxon>
        <taxon>Dikarya</taxon>
        <taxon>Ascomycota</taxon>
        <taxon>Pezizomycotina</taxon>
        <taxon>Sordariomycetes</taxon>
        <taxon>Xylariomycetidae</taxon>
        <taxon>Xylariales</taxon>
        <taxon>Microdochiaceae</taxon>
        <taxon>Microdochium</taxon>
    </lineage>
</organism>
<feature type="compositionally biased region" description="Basic residues" evidence="1">
    <location>
        <begin position="239"/>
        <end position="251"/>
    </location>
</feature>